<dbReference type="STRING" id="1503925.TH53_00400"/>
<name>A0A0D0GRV6_9SPHI</name>
<dbReference type="EMBL" id="JXRA01000003">
    <property type="protein sequence ID" value="KIO78985.1"/>
    <property type="molecule type" value="Genomic_DNA"/>
</dbReference>
<accession>A0A0D0GRV6</accession>
<reference evidence="1 2" key="1">
    <citation type="submission" date="2015-01" db="EMBL/GenBank/DDBJ databases">
        <title>Draft genome sequence of Pedobacter sp. NL19 isolated from sludge of an effluent treatment pond in an abandoned uranium mine.</title>
        <authorList>
            <person name="Santos T."/>
            <person name="Caetano T."/>
            <person name="Covas C."/>
            <person name="Cruz A."/>
            <person name="Mendo S."/>
        </authorList>
    </citation>
    <scope>NUCLEOTIDE SEQUENCE [LARGE SCALE GENOMIC DNA]</scope>
    <source>
        <strain evidence="1 2">NL19</strain>
    </source>
</reference>
<gene>
    <name evidence="1" type="ORF">TH53_00400</name>
</gene>
<comment type="caution">
    <text evidence="1">The sequence shown here is derived from an EMBL/GenBank/DDBJ whole genome shotgun (WGS) entry which is preliminary data.</text>
</comment>
<dbReference type="Proteomes" id="UP000032049">
    <property type="component" value="Unassembled WGS sequence"/>
</dbReference>
<sequence length="386" mass="41183">MTSSSSSQANSGAYSIGSDLNIWEKGTNDLFSGQETVNLSITIPNLNSYSWLPGVYTGKLNYKEKTRNFTSFASPKVSPSSSDVTVNIDAFVIPSINKTSINLIIDDLSYYRSGYNSATKGTGATITVIHNIPYTLGVAYTTSTGNFSYTGTKGASQLIYPEISTSLIRSSGEVGLPATLIRGHGYNAVESVTIIPAGNTTVDNIDFYVSTGAMKSNFFRAGTYTGMIELPITSTTQANKSLNNINLIFTVSELASITTGQSNVDLSFTNVADYKNGVSKTVPGQLVVSDNVPFDLTVKSSSAFFNFNGVPSTLPSSQLNIGPAYGKSDIKQVNSLGIASQKLIDNGTQVLDKSIDVKYSFLSSPQLILAKKGTYTIDLIYSLTAH</sequence>
<organism evidence="1 2">
    <name type="scientific">Pedobacter lusitanus</name>
    <dbReference type="NCBI Taxonomy" id="1503925"/>
    <lineage>
        <taxon>Bacteria</taxon>
        <taxon>Pseudomonadati</taxon>
        <taxon>Bacteroidota</taxon>
        <taxon>Sphingobacteriia</taxon>
        <taxon>Sphingobacteriales</taxon>
        <taxon>Sphingobacteriaceae</taxon>
        <taxon>Pedobacter</taxon>
    </lineage>
</organism>
<proteinExistence type="predicted"/>
<protein>
    <submittedName>
        <fullName evidence="1">Uncharacterized protein</fullName>
    </submittedName>
</protein>
<evidence type="ECO:0000313" key="1">
    <source>
        <dbReference type="EMBL" id="KIO78985.1"/>
    </source>
</evidence>
<keyword evidence="2" id="KW-1185">Reference proteome</keyword>
<dbReference type="AlphaFoldDB" id="A0A0D0GRV6"/>
<evidence type="ECO:0000313" key="2">
    <source>
        <dbReference type="Proteomes" id="UP000032049"/>
    </source>
</evidence>